<dbReference type="SMART" id="SM00454">
    <property type="entry name" value="SAM"/>
    <property type="match status" value="1"/>
</dbReference>
<dbReference type="GO" id="GO:0014069">
    <property type="term" value="C:postsynaptic density"/>
    <property type="evidence" value="ECO:0007669"/>
    <property type="project" value="TreeGrafter"/>
</dbReference>
<dbReference type="GO" id="GO:0030425">
    <property type="term" value="C:dendrite"/>
    <property type="evidence" value="ECO:0007669"/>
    <property type="project" value="TreeGrafter"/>
</dbReference>
<evidence type="ECO:0000256" key="2">
    <source>
        <dbReference type="ARBA" id="ARBA00023054"/>
    </source>
</evidence>
<evidence type="ECO:0000256" key="1">
    <source>
        <dbReference type="ARBA" id="ARBA00022553"/>
    </source>
</evidence>
<proteinExistence type="predicted"/>
<evidence type="ECO:0000313" key="5">
    <source>
        <dbReference type="EMBL" id="VDO08485.1"/>
    </source>
</evidence>
<dbReference type="GO" id="GO:0005737">
    <property type="term" value="C:cytoplasm"/>
    <property type="evidence" value="ECO:0007669"/>
    <property type="project" value="TreeGrafter"/>
</dbReference>
<dbReference type="STRING" id="42155.A0A0R3Q501"/>
<gene>
    <name evidence="5" type="ORF">BTMF_LOCUS733</name>
</gene>
<evidence type="ECO:0000313" key="6">
    <source>
        <dbReference type="Proteomes" id="UP000280834"/>
    </source>
</evidence>
<keyword evidence="1" id="KW-0597">Phosphoprotein</keyword>
<feature type="domain" description="SAM" evidence="4">
    <location>
        <begin position="25"/>
        <end position="88"/>
    </location>
</feature>
<dbReference type="FunFam" id="1.10.150.50:FF:000008">
    <property type="entry name" value="Neurabin-1 isoform 1-like protein"/>
    <property type="match status" value="1"/>
</dbReference>
<dbReference type="InterPro" id="IPR043446">
    <property type="entry name" value="Neurabin-like"/>
</dbReference>
<keyword evidence="2 3" id="KW-0175">Coiled coil</keyword>
<dbReference type="SUPFAM" id="SSF47769">
    <property type="entry name" value="SAM/Pointed domain"/>
    <property type="match status" value="1"/>
</dbReference>
<dbReference type="Pfam" id="PF07647">
    <property type="entry name" value="SAM_2"/>
    <property type="match status" value="1"/>
</dbReference>
<dbReference type="Gene3D" id="1.10.150.50">
    <property type="entry name" value="Transcription Factor, Ets-1"/>
    <property type="match status" value="1"/>
</dbReference>
<evidence type="ECO:0000256" key="3">
    <source>
        <dbReference type="SAM" id="Coils"/>
    </source>
</evidence>
<dbReference type="GO" id="GO:0007015">
    <property type="term" value="P:actin filament organization"/>
    <property type="evidence" value="ECO:0007669"/>
    <property type="project" value="TreeGrafter"/>
</dbReference>
<name>A0A0R3Q501_9BILA</name>
<dbReference type="PANTHER" id="PTHR16154:SF6">
    <property type="entry name" value="SPINOPHILIN, ISOFORM J"/>
    <property type="match status" value="1"/>
</dbReference>
<dbReference type="Proteomes" id="UP000280834">
    <property type="component" value="Unassembled WGS sequence"/>
</dbReference>
<reference evidence="5 6" key="2">
    <citation type="submission" date="2018-11" db="EMBL/GenBank/DDBJ databases">
        <authorList>
            <consortium name="Pathogen Informatics"/>
        </authorList>
    </citation>
    <scope>NUCLEOTIDE SEQUENCE [LARGE SCALE GENOMIC DNA]</scope>
</reference>
<dbReference type="GO" id="GO:0015629">
    <property type="term" value="C:actin cytoskeleton"/>
    <property type="evidence" value="ECO:0007669"/>
    <property type="project" value="TreeGrafter"/>
</dbReference>
<dbReference type="GO" id="GO:0031175">
    <property type="term" value="P:neuron projection development"/>
    <property type="evidence" value="ECO:0007669"/>
    <property type="project" value="TreeGrafter"/>
</dbReference>
<reference evidence="7" key="1">
    <citation type="submission" date="2017-02" db="UniProtKB">
        <authorList>
            <consortium name="WormBaseParasite"/>
        </authorList>
    </citation>
    <scope>IDENTIFICATION</scope>
</reference>
<dbReference type="EMBL" id="UZAG01000456">
    <property type="protein sequence ID" value="VDO08485.1"/>
    <property type="molecule type" value="Genomic_DNA"/>
</dbReference>
<feature type="coiled-coil region" evidence="3">
    <location>
        <begin position="75"/>
        <end position="102"/>
    </location>
</feature>
<sequence>MGEIGYRSLSKLALMDILGLQVLHWTCDDVCQLLIQMGLDKYIPEFTVNQVNGTKFLDLDGNKLKAMGIQNHSDRAVIKKKIKAIKSKIERERKQLEKESRLRTVAPVH</sequence>
<dbReference type="InterPro" id="IPR013761">
    <property type="entry name" value="SAM/pointed_sf"/>
</dbReference>
<evidence type="ECO:0000313" key="7">
    <source>
        <dbReference type="WBParaSite" id="BTMF_0000139101-mRNA-1"/>
    </source>
</evidence>
<dbReference type="GO" id="GO:0051015">
    <property type="term" value="F:actin filament binding"/>
    <property type="evidence" value="ECO:0007669"/>
    <property type="project" value="TreeGrafter"/>
</dbReference>
<dbReference type="WBParaSite" id="BTMF_0000139101-mRNA-1">
    <property type="protein sequence ID" value="BTMF_0000139101-mRNA-1"/>
    <property type="gene ID" value="BTMF_0000139101"/>
</dbReference>
<organism evidence="7">
    <name type="scientific">Brugia timori</name>
    <dbReference type="NCBI Taxonomy" id="42155"/>
    <lineage>
        <taxon>Eukaryota</taxon>
        <taxon>Metazoa</taxon>
        <taxon>Ecdysozoa</taxon>
        <taxon>Nematoda</taxon>
        <taxon>Chromadorea</taxon>
        <taxon>Rhabditida</taxon>
        <taxon>Spirurina</taxon>
        <taxon>Spiruromorpha</taxon>
        <taxon>Filarioidea</taxon>
        <taxon>Onchocercidae</taxon>
        <taxon>Brugia</taxon>
    </lineage>
</organism>
<keyword evidence="6" id="KW-1185">Reference proteome</keyword>
<dbReference type="PROSITE" id="PS50105">
    <property type="entry name" value="SAM_DOMAIN"/>
    <property type="match status" value="1"/>
</dbReference>
<dbReference type="AlphaFoldDB" id="A0A0R3Q501"/>
<accession>A0A0R3Q501</accession>
<protein>
    <submittedName>
        <fullName evidence="7">SAM domain-containing protein</fullName>
    </submittedName>
</protein>
<dbReference type="GO" id="GO:0019722">
    <property type="term" value="P:calcium-mediated signaling"/>
    <property type="evidence" value="ECO:0007669"/>
    <property type="project" value="TreeGrafter"/>
</dbReference>
<evidence type="ECO:0000259" key="4">
    <source>
        <dbReference type="PROSITE" id="PS50105"/>
    </source>
</evidence>
<dbReference type="InterPro" id="IPR001660">
    <property type="entry name" value="SAM"/>
</dbReference>
<dbReference type="PANTHER" id="PTHR16154">
    <property type="entry name" value="NEURABIN"/>
    <property type="match status" value="1"/>
</dbReference>